<feature type="domain" description="Thioester reductase (TE)" evidence="6">
    <location>
        <begin position="35"/>
        <end position="146"/>
    </location>
</feature>
<dbReference type="InterPro" id="IPR033640">
    <property type="entry name" value="FAR_C"/>
</dbReference>
<dbReference type="OMA" id="MAMVANE"/>
<comment type="catalytic activity">
    <reaction evidence="4">
        <text>a long-chain fatty acyl-CoA + 2 NADPH + 2 H(+) = a long-chain primary fatty alcohol + 2 NADP(+) + CoA</text>
        <dbReference type="Rhea" id="RHEA:52716"/>
        <dbReference type="ChEBI" id="CHEBI:15378"/>
        <dbReference type="ChEBI" id="CHEBI:57287"/>
        <dbReference type="ChEBI" id="CHEBI:57783"/>
        <dbReference type="ChEBI" id="CHEBI:58349"/>
        <dbReference type="ChEBI" id="CHEBI:77396"/>
        <dbReference type="ChEBI" id="CHEBI:83139"/>
        <dbReference type="EC" id="1.2.1.84"/>
    </reaction>
</comment>
<dbReference type="EnsemblPlants" id="evm.model.02.2075">
    <property type="protein sequence ID" value="cds.evm.model.02.2075"/>
    <property type="gene ID" value="evm.TU.02.2075"/>
</dbReference>
<evidence type="ECO:0000313" key="8">
    <source>
        <dbReference type="Proteomes" id="UP000596661"/>
    </source>
</evidence>
<dbReference type="Pfam" id="PF07993">
    <property type="entry name" value="NAD_binding_4"/>
    <property type="match status" value="1"/>
</dbReference>
<keyword evidence="2 4" id="KW-0444">Lipid biosynthesis</keyword>
<evidence type="ECO:0000313" key="7">
    <source>
        <dbReference type="EnsemblPlants" id="cds.evm.model.02.2075"/>
    </source>
</evidence>
<evidence type="ECO:0000256" key="3">
    <source>
        <dbReference type="ARBA" id="ARBA00023098"/>
    </source>
</evidence>
<dbReference type="EC" id="1.2.1.84" evidence="4"/>
<dbReference type="Proteomes" id="UP000596661">
    <property type="component" value="Chromosome 2"/>
</dbReference>
<dbReference type="AlphaFoldDB" id="A0A803NW85"/>
<sequence length="336" mass="38340">MEKEVYQGETLKSTSSKLDFEIEMKLAAQKLDALRSQGISEPLIASDMRDFGLQRAKKFGWPNTYVFTKALGEMCIGQYKDSLPTVIIRPTMITSTYKEPFPGWIEGLRTVDSVVVGHGKGKITCFLADPSCIMDMIPGDMLINAMIVAMVAHANQCPSRTSNNNNNNITNYNNIYHVGSSLRNPVNFSSLHQFSYSYFTKNPLINMDGKPIIISKGIVFSNMAIFRIYMLLCYLIPLQILQLLSKAFPSYFRDLYVTSMRKFNLVTRLVQLYKPYVLFKGIFDDTNSERLRGKAREMSSSNDEVDLFNFDPKCIDWKDYLINIHIPGVKKFVIKK</sequence>
<dbReference type="InterPro" id="IPR026055">
    <property type="entry name" value="FAR"/>
</dbReference>
<dbReference type="GO" id="GO:0035336">
    <property type="term" value="P:long-chain fatty-acyl-CoA metabolic process"/>
    <property type="evidence" value="ECO:0007669"/>
    <property type="project" value="TreeGrafter"/>
</dbReference>
<reference evidence="7" key="2">
    <citation type="submission" date="2021-03" db="UniProtKB">
        <authorList>
            <consortium name="EnsemblPlants"/>
        </authorList>
    </citation>
    <scope>IDENTIFICATION</scope>
</reference>
<evidence type="ECO:0000256" key="1">
    <source>
        <dbReference type="ARBA" id="ARBA00005928"/>
    </source>
</evidence>
<dbReference type="EMBL" id="UZAU01000233">
    <property type="status" value="NOT_ANNOTATED_CDS"/>
    <property type="molecule type" value="Genomic_DNA"/>
</dbReference>
<dbReference type="PANTHER" id="PTHR11011:SF84">
    <property type="entry name" value="ACYL-COA REDUCTASE-LIKE PROTEIN, PUTATIVE-RELATED"/>
    <property type="match status" value="1"/>
</dbReference>
<dbReference type="GO" id="GO:0010345">
    <property type="term" value="P:suberin biosynthetic process"/>
    <property type="evidence" value="ECO:0007669"/>
    <property type="project" value="TreeGrafter"/>
</dbReference>
<keyword evidence="4" id="KW-0521">NADP</keyword>
<evidence type="ECO:0000256" key="2">
    <source>
        <dbReference type="ARBA" id="ARBA00022516"/>
    </source>
</evidence>
<dbReference type="Pfam" id="PF03015">
    <property type="entry name" value="Sterile"/>
    <property type="match status" value="1"/>
</dbReference>
<evidence type="ECO:0000256" key="4">
    <source>
        <dbReference type="RuleBase" id="RU363097"/>
    </source>
</evidence>
<feature type="domain" description="Fatty acyl-CoA reductase C-terminal" evidence="5">
    <location>
        <begin position="234"/>
        <end position="335"/>
    </location>
</feature>
<keyword evidence="8" id="KW-1185">Reference proteome</keyword>
<comment type="similarity">
    <text evidence="1 4">Belongs to the fatty acyl-CoA reductase family.</text>
</comment>
<accession>A0A803NW85</accession>
<evidence type="ECO:0000259" key="6">
    <source>
        <dbReference type="Pfam" id="PF07993"/>
    </source>
</evidence>
<reference evidence="7" key="1">
    <citation type="submission" date="2018-11" db="EMBL/GenBank/DDBJ databases">
        <authorList>
            <person name="Grassa J C."/>
        </authorList>
    </citation>
    <scope>NUCLEOTIDE SEQUENCE [LARGE SCALE GENOMIC DNA]</scope>
</reference>
<keyword evidence="3 4" id="KW-0443">Lipid metabolism</keyword>
<dbReference type="PANTHER" id="PTHR11011">
    <property type="entry name" value="MALE STERILITY PROTEIN 2-RELATED"/>
    <property type="match status" value="1"/>
</dbReference>
<dbReference type="Gene3D" id="3.40.50.720">
    <property type="entry name" value="NAD(P)-binding Rossmann-like Domain"/>
    <property type="match status" value="1"/>
</dbReference>
<protein>
    <recommendedName>
        <fullName evidence="4">Fatty acyl-CoA reductase</fullName>
        <ecNumber evidence="4">1.2.1.84</ecNumber>
    </recommendedName>
</protein>
<dbReference type="CDD" id="cd09071">
    <property type="entry name" value="FAR_C"/>
    <property type="match status" value="1"/>
</dbReference>
<dbReference type="Gramene" id="evm.model.02.2075">
    <property type="protein sequence ID" value="cds.evm.model.02.2075"/>
    <property type="gene ID" value="evm.TU.02.2075"/>
</dbReference>
<dbReference type="SUPFAM" id="SSF51735">
    <property type="entry name" value="NAD(P)-binding Rossmann-fold domains"/>
    <property type="match status" value="1"/>
</dbReference>
<proteinExistence type="inferred from homology"/>
<dbReference type="InterPro" id="IPR013120">
    <property type="entry name" value="FAR_NAD-bd"/>
</dbReference>
<comment type="function">
    <text evidence="4">Catalyzes the reduction of fatty acyl-CoA to fatty alcohols.</text>
</comment>
<organism evidence="7 8">
    <name type="scientific">Cannabis sativa</name>
    <name type="common">Hemp</name>
    <name type="synonym">Marijuana</name>
    <dbReference type="NCBI Taxonomy" id="3483"/>
    <lineage>
        <taxon>Eukaryota</taxon>
        <taxon>Viridiplantae</taxon>
        <taxon>Streptophyta</taxon>
        <taxon>Embryophyta</taxon>
        <taxon>Tracheophyta</taxon>
        <taxon>Spermatophyta</taxon>
        <taxon>Magnoliopsida</taxon>
        <taxon>eudicotyledons</taxon>
        <taxon>Gunneridae</taxon>
        <taxon>Pentapetalae</taxon>
        <taxon>rosids</taxon>
        <taxon>fabids</taxon>
        <taxon>Rosales</taxon>
        <taxon>Cannabaceae</taxon>
        <taxon>Cannabis</taxon>
    </lineage>
</organism>
<dbReference type="GO" id="GO:0080019">
    <property type="term" value="F:alcohol-forming very long-chain fatty acyl-CoA reductase activity"/>
    <property type="evidence" value="ECO:0007669"/>
    <property type="project" value="InterPro"/>
</dbReference>
<name>A0A803NW85_CANSA</name>
<dbReference type="GO" id="GO:0102965">
    <property type="term" value="F:alcohol-forming long-chain fatty acyl-CoA reductase activity"/>
    <property type="evidence" value="ECO:0007669"/>
    <property type="project" value="UniProtKB-EC"/>
</dbReference>
<keyword evidence="4" id="KW-0560">Oxidoreductase</keyword>
<dbReference type="InterPro" id="IPR036291">
    <property type="entry name" value="NAD(P)-bd_dom_sf"/>
</dbReference>
<evidence type="ECO:0000259" key="5">
    <source>
        <dbReference type="Pfam" id="PF03015"/>
    </source>
</evidence>